<organism evidence="2 3">
    <name type="scientific">Sulfolobus tengchongensis</name>
    <dbReference type="NCBI Taxonomy" id="207809"/>
    <lineage>
        <taxon>Archaea</taxon>
        <taxon>Thermoproteota</taxon>
        <taxon>Thermoprotei</taxon>
        <taxon>Sulfolobales</taxon>
        <taxon>Sulfolobaceae</taxon>
        <taxon>Sulfolobus</taxon>
    </lineage>
</organism>
<feature type="transmembrane region" description="Helical" evidence="1">
    <location>
        <begin position="249"/>
        <end position="272"/>
    </location>
</feature>
<feature type="transmembrane region" description="Helical" evidence="1">
    <location>
        <begin position="71"/>
        <end position="89"/>
    </location>
</feature>
<sequence>MDCIRYYSIFLNYLYCVASGIMTDSGYSPFYILYIAINIAGLTYALGALFYGLPIPIYGLKKWGPKMMSDAIYAAVWINIYGAVISVIGKLQSLLGVSWTTFYSSILQLQVQMFNALIQIKSVYYIITTVKISMALALLADPVLQFSSFVTDIIFLLQFFIDLGEFIQSTFMILIAIGILLLSLPFRIGKNIGGTLISSSIVFYIGLPYLPIFMQNMSSSTLSQMEAQLSSIANLNTLIETVAGIVPELVIAFIIVPMLYLSILAGLSLGLGTAIGGSSGRMPFPLDLF</sequence>
<feature type="transmembrane region" description="Helical" evidence="1">
    <location>
        <begin position="196"/>
        <end position="214"/>
    </location>
</feature>
<dbReference type="GeneID" id="89337745"/>
<keyword evidence="1" id="KW-0472">Membrane</keyword>
<evidence type="ECO:0000313" key="3">
    <source>
        <dbReference type="Proteomes" id="UP001432202"/>
    </source>
</evidence>
<gene>
    <name evidence="2" type="primary">cedA</name>
    <name evidence="2" type="ORF">V6M85_13210</name>
</gene>
<dbReference type="Proteomes" id="UP001432202">
    <property type="component" value="Chromosome"/>
</dbReference>
<keyword evidence="1" id="KW-0812">Transmembrane</keyword>
<evidence type="ECO:0000256" key="1">
    <source>
        <dbReference type="SAM" id="Phobius"/>
    </source>
</evidence>
<reference evidence="2 3" key="1">
    <citation type="submission" date="2024-02" db="EMBL/GenBank/DDBJ databases">
        <title>STSV induces naive adaptation in Sulfolobus.</title>
        <authorList>
            <person name="Xiang X."/>
            <person name="Song M."/>
        </authorList>
    </citation>
    <scope>NUCLEOTIDE SEQUENCE [LARGE SCALE GENOMIC DNA]</scope>
    <source>
        <strain evidence="2 3">RT2</strain>
    </source>
</reference>
<dbReference type="NCBIfam" id="NF041796">
    <property type="entry name" value="Ced_CedA"/>
    <property type="match status" value="1"/>
</dbReference>
<feature type="transmembrane region" description="Helical" evidence="1">
    <location>
        <begin position="166"/>
        <end position="184"/>
    </location>
</feature>
<evidence type="ECO:0000313" key="2">
    <source>
        <dbReference type="EMBL" id="WWQ60377.1"/>
    </source>
</evidence>
<dbReference type="InterPro" id="IPR049688">
    <property type="entry name" value="CedA_arc"/>
</dbReference>
<keyword evidence="1" id="KW-1133">Transmembrane helix</keyword>
<name>A0AAX4L0H0_9CREN</name>
<protein>
    <submittedName>
        <fullName evidence="2">DNA import protein CedA</fullName>
    </submittedName>
</protein>
<feature type="transmembrane region" description="Helical" evidence="1">
    <location>
        <begin position="31"/>
        <end position="51"/>
    </location>
</feature>
<dbReference type="EMBL" id="CP146016">
    <property type="protein sequence ID" value="WWQ60377.1"/>
    <property type="molecule type" value="Genomic_DNA"/>
</dbReference>
<proteinExistence type="predicted"/>
<dbReference type="RefSeq" id="WP_338601049.1">
    <property type="nucleotide sequence ID" value="NZ_CP146016.1"/>
</dbReference>
<keyword evidence="3" id="KW-1185">Reference proteome</keyword>
<accession>A0AAX4L0H0</accession>
<dbReference type="AlphaFoldDB" id="A0AAX4L0H0"/>